<comment type="caution">
    <text evidence="3">The sequence shown here is derived from an EMBL/GenBank/DDBJ whole genome shotgun (WGS) entry which is preliminary data.</text>
</comment>
<organism evidence="3 4">
    <name type="scientific">Aquimarina hainanensis</name>
    <dbReference type="NCBI Taxonomy" id="1578017"/>
    <lineage>
        <taxon>Bacteria</taxon>
        <taxon>Pseudomonadati</taxon>
        <taxon>Bacteroidota</taxon>
        <taxon>Flavobacteriia</taxon>
        <taxon>Flavobacteriales</taxon>
        <taxon>Flavobacteriaceae</taxon>
        <taxon>Aquimarina</taxon>
    </lineage>
</organism>
<accession>A0ABW5NCZ2</accession>
<evidence type="ECO:0000313" key="4">
    <source>
        <dbReference type="Proteomes" id="UP001597459"/>
    </source>
</evidence>
<dbReference type="Gene3D" id="2.40.128.110">
    <property type="entry name" value="Lipid/polyisoprenoid-binding, YceI-like"/>
    <property type="match status" value="1"/>
</dbReference>
<keyword evidence="1" id="KW-0732">Signal</keyword>
<gene>
    <name evidence="3" type="ORF">ACFSTE_18020</name>
</gene>
<protein>
    <submittedName>
        <fullName evidence="3">YceI family protein</fullName>
    </submittedName>
</protein>
<feature type="domain" description="Lipid/polyisoprenoid-binding YceI-like" evidence="2">
    <location>
        <begin position="37"/>
        <end position="187"/>
    </location>
</feature>
<dbReference type="InterPro" id="IPR036761">
    <property type="entry name" value="TTHA0802/YceI-like_sf"/>
</dbReference>
<dbReference type="Proteomes" id="UP001597459">
    <property type="component" value="Unassembled WGS sequence"/>
</dbReference>
<keyword evidence="4" id="KW-1185">Reference proteome</keyword>
<dbReference type="EMBL" id="JBHULX010000039">
    <property type="protein sequence ID" value="MFD2592739.1"/>
    <property type="molecule type" value="Genomic_DNA"/>
</dbReference>
<proteinExistence type="predicted"/>
<dbReference type="Pfam" id="PF04264">
    <property type="entry name" value="YceI"/>
    <property type="match status" value="1"/>
</dbReference>
<dbReference type="SMART" id="SM00867">
    <property type="entry name" value="YceI"/>
    <property type="match status" value="1"/>
</dbReference>
<reference evidence="4" key="1">
    <citation type="journal article" date="2019" name="Int. J. Syst. Evol. Microbiol.">
        <title>The Global Catalogue of Microorganisms (GCM) 10K type strain sequencing project: providing services to taxonomists for standard genome sequencing and annotation.</title>
        <authorList>
            <consortium name="The Broad Institute Genomics Platform"/>
            <consortium name="The Broad Institute Genome Sequencing Center for Infectious Disease"/>
            <person name="Wu L."/>
            <person name="Ma J."/>
        </authorList>
    </citation>
    <scope>NUCLEOTIDE SEQUENCE [LARGE SCALE GENOMIC DNA]</scope>
    <source>
        <strain evidence="4">KCTC 42423</strain>
    </source>
</reference>
<sequence length="191" mass="22608">MIYRLLYMFVFFSLSSAYAQFEVDHFNGTDLINDISKLEFDREKSSVRFFFENDSIYGRIKNFEYDISFQPTAPENSYIRGTASVASLTTQNILRDHHLMWESYFYKRKHPYITFNSSQIIDFGSQVYKVIGWLTIKGITKEVIFHCTLQEHSLEGKTVIYTSDYNISIHDTREKNKLLLTFSFPFISFPR</sequence>
<name>A0ABW5NCZ2_9FLAO</name>
<evidence type="ECO:0000259" key="2">
    <source>
        <dbReference type="SMART" id="SM00867"/>
    </source>
</evidence>
<dbReference type="InterPro" id="IPR007372">
    <property type="entry name" value="Lipid/polyisoprenoid-bd_YceI"/>
</dbReference>
<dbReference type="RefSeq" id="WP_378298319.1">
    <property type="nucleotide sequence ID" value="NZ_JBHULX010000039.1"/>
</dbReference>
<dbReference type="PANTHER" id="PTHR34406:SF1">
    <property type="entry name" value="PROTEIN YCEI"/>
    <property type="match status" value="1"/>
</dbReference>
<evidence type="ECO:0000256" key="1">
    <source>
        <dbReference type="SAM" id="SignalP"/>
    </source>
</evidence>
<feature type="signal peptide" evidence="1">
    <location>
        <begin position="1"/>
        <end position="19"/>
    </location>
</feature>
<feature type="chain" id="PRO_5046126569" evidence="1">
    <location>
        <begin position="20"/>
        <end position="191"/>
    </location>
</feature>
<evidence type="ECO:0000313" key="3">
    <source>
        <dbReference type="EMBL" id="MFD2592739.1"/>
    </source>
</evidence>
<dbReference type="PANTHER" id="PTHR34406">
    <property type="entry name" value="PROTEIN YCEI"/>
    <property type="match status" value="1"/>
</dbReference>
<dbReference type="SUPFAM" id="SSF101874">
    <property type="entry name" value="YceI-like"/>
    <property type="match status" value="1"/>
</dbReference>